<dbReference type="VEuPathDB" id="CryptoDB:Cvel_5074"/>
<keyword evidence="2" id="KW-0732">Signal</keyword>
<evidence type="ECO:0000256" key="2">
    <source>
        <dbReference type="SAM" id="SignalP"/>
    </source>
</evidence>
<feature type="compositionally biased region" description="Basic residues" evidence="1">
    <location>
        <begin position="217"/>
        <end position="233"/>
    </location>
</feature>
<organism evidence="3">
    <name type="scientific">Chromera velia CCMP2878</name>
    <dbReference type="NCBI Taxonomy" id="1169474"/>
    <lineage>
        <taxon>Eukaryota</taxon>
        <taxon>Sar</taxon>
        <taxon>Alveolata</taxon>
        <taxon>Colpodellida</taxon>
        <taxon>Chromeraceae</taxon>
        <taxon>Chromera</taxon>
    </lineage>
</organism>
<protein>
    <submittedName>
        <fullName evidence="3">Uncharacterized protein</fullName>
    </submittedName>
</protein>
<evidence type="ECO:0000313" key="3">
    <source>
        <dbReference type="EMBL" id="CEM32901.1"/>
    </source>
</evidence>
<dbReference type="PhylomeDB" id="A0A0G4GRJ2"/>
<dbReference type="EMBL" id="CDMZ01001458">
    <property type="protein sequence ID" value="CEM32901.1"/>
    <property type="molecule type" value="Genomic_DNA"/>
</dbReference>
<dbReference type="SUPFAM" id="SSF110324">
    <property type="entry name" value="Ribosomal L27 protein-like"/>
    <property type="match status" value="1"/>
</dbReference>
<dbReference type="Gene3D" id="2.40.50.100">
    <property type="match status" value="1"/>
</dbReference>
<name>A0A0G4GRJ2_9ALVE</name>
<feature type="region of interest" description="Disordered" evidence="1">
    <location>
        <begin position="199"/>
        <end position="246"/>
    </location>
</feature>
<evidence type="ECO:0000256" key="1">
    <source>
        <dbReference type="SAM" id="MobiDB-lite"/>
    </source>
</evidence>
<dbReference type="AlphaFoldDB" id="A0A0G4GRJ2"/>
<gene>
    <name evidence="3" type="ORF">Cvel_5074</name>
</gene>
<accession>A0A0G4GRJ2</accession>
<sequence length="246" mass="28474">MFSRAAGLLTALECPLSSLSLWVGAQAQQIRCKATKHQAYKRKGCSHRSQSNGPKKVAGEYVGPRAMLVQQRKFVSPNYPIATRRRQHKYYPGENVRAARFTSLLSTCWGRVKITHDITRDVMVMNVLPEPREELLVEDLWRYRMEHVRSMEENHHICQLRMKAAVAFPKSLVNAPKKPPPRRVFFSNKYDEWENPGLPDREFPSYDLPETPDNFLRKPKIMTRRKTGPKRLPTKPFADDEGPQSM</sequence>
<feature type="chain" id="PRO_5005190398" evidence="2">
    <location>
        <begin position="28"/>
        <end position="246"/>
    </location>
</feature>
<proteinExistence type="predicted"/>
<feature type="signal peptide" evidence="2">
    <location>
        <begin position="1"/>
        <end position="27"/>
    </location>
</feature>
<reference evidence="3" key="1">
    <citation type="submission" date="2014-11" db="EMBL/GenBank/DDBJ databases">
        <authorList>
            <person name="Otto D Thomas"/>
            <person name="Naeem Raeece"/>
        </authorList>
    </citation>
    <scope>NUCLEOTIDE SEQUENCE</scope>
</reference>